<dbReference type="InterPro" id="IPR035965">
    <property type="entry name" value="PAS-like_dom_sf"/>
</dbReference>
<dbReference type="Gene3D" id="3.20.20.450">
    <property type="entry name" value="EAL domain"/>
    <property type="match status" value="1"/>
</dbReference>
<dbReference type="Pfam" id="PF13188">
    <property type="entry name" value="PAS_8"/>
    <property type="match status" value="1"/>
</dbReference>
<dbReference type="InterPro" id="IPR035919">
    <property type="entry name" value="EAL_sf"/>
</dbReference>
<dbReference type="PANTHER" id="PTHR44757">
    <property type="entry name" value="DIGUANYLATE CYCLASE DGCP"/>
    <property type="match status" value="1"/>
</dbReference>
<dbReference type="NCBIfam" id="TIGR00229">
    <property type="entry name" value="sensory_box"/>
    <property type="match status" value="1"/>
</dbReference>
<dbReference type="CDD" id="cd00130">
    <property type="entry name" value="PAS"/>
    <property type="match status" value="2"/>
</dbReference>
<dbReference type="InterPro" id="IPR043128">
    <property type="entry name" value="Rev_trsase/Diguanyl_cyclase"/>
</dbReference>
<dbReference type="Gene3D" id="3.30.450.20">
    <property type="entry name" value="PAS domain"/>
    <property type="match status" value="3"/>
</dbReference>
<feature type="domain" description="PAS" evidence="5">
    <location>
        <begin position="269"/>
        <end position="339"/>
    </location>
</feature>
<dbReference type="SUPFAM" id="SSF55073">
    <property type="entry name" value="Nucleotide cyclase"/>
    <property type="match status" value="1"/>
</dbReference>
<dbReference type="GO" id="GO:0006355">
    <property type="term" value="P:regulation of DNA-templated transcription"/>
    <property type="evidence" value="ECO:0007669"/>
    <property type="project" value="InterPro"/>
</dbReference>
<evidence type="ECO:0000256" key="1">
    <source>
        <dbReference type="ARBA" id="ARBA00001946"/>
    </source>
</evidence>
<dbReference type="Pfam" id="PF13426">
    <property type="entry name" value="PAS_9"/>
    <property type="match status" value="1"/>
</dbReference>
<feature type="domain" description="GGDEF" evidence="8">
    <location>
        <begin position="426"/>
        <end position="558"/>
    </location>
</feature>
<dbReference type="InterPro" id="IPR000014">
    <property type="entry name" value="PAS"/>
</dbReference>
<dbReference type="SUPFAM" id="SSF141868">
    <property type="entry name" value="EAL domain-like"/>
    <property type="match status" value="1"/>
</dbReference>
<dbReference type="InterPro" id="IPR013767">
    <property type="entry name" value="PAS_fold"/>
</dbReference>
<dbReference type="NCBIfam" id="TIGR00254">
    <property type="entry name" value="GGDEF"/>
    <property type="match status" value="1"/>
</dbReference>
<dbReference type="Pfam" id="PF00990">
    <property type="entry name" value="GGDEF"/>
    <property type="match status" value="1"/>
</dbReference>
<protein>
    <recommendedName>
        <fullName evidence="2">cyclic-guanylate-specific phosphodiesterase</fullName>
        <ecNumber evidence="2">3.1.4.52</ecNumber>
    </recommendedName>
</protein>
<dbReference type="InterPro" id="IPR012226">
    <property type="entry name" value="Diguanyl_cyclase/Pdiesterase"/>
</dbReference>
<dbReference type="PROSITE" id="PS50887">
    <property type="entry name" value="GGDEF"/>
    <property type="match status" value="1"/>
</dbReference>
<evidence type="ECO:0000313" key="10">
    <source>
        <dbReference type="Proteomes" id="UP000471640"/>
    </source>
</evidence>
<dbReference type="EMBL" id="JAAIJR010000136">
    <property type="protein sequence ID" value="NEX22903.1"/>
    <property type="molecule type" value="Genomic_DNA"/>
</dbReference>
<dbReference type="SMART" id="SM00267">
    <property type="entry name" value="GGDEF"/>
    <property type="match status" value="1"/>
</dbReference>
<dbReference type="PIRSF" id="PIRSF005925">
    <property type="entry name" value="Dos"/>
    <property type="match status" value="1"/>
</dbReference>
<dbReference type="EC" id="3.1.4.52" evidence="2"/>
<dbReference type="InterPro" id="IPR000160">
    <property type="entry name" value="GGDEF_dom"/>
</dbReference>
<feature type="domain" description="PAC" evidence="6">
    <location>
        <begin position="342"/>
        <end position="394"/>
    </location>
</feature>
<accession>A0A6P1E0Y7</accession>
<dbReference type="SUPFAM" id="SSF55785">
    <property type="entry name" value="PYP-like sensor domain (PAS domain)"/>
    <property type="match status" value="3"/>
</dbReference>
<dbReference type="GO" id="GO:0071732">
    <property type="term" value="P:cellular response to nitric oxide"/>
    <property type="evidence" value="ECO:0007669"/>
    <property type="project" value="UniProtKB-ARBA"/>
</dbReference>
<comment type="caution">
    <text evidence="9">The sequence shown here is derived from an EMBL/GenBank/DDBJ whole genome shotgun (WGS) entry which is preliminary data.</text>
</comment>
<keyword evidence="10" id="KW-1185">Reference proteome</keyword>
<dbReference type="Pfam" id="PF00989">
    <property type="entry name" value="PAS"/>
    <property type="match status" value="1"/>
</dbReference>
<dbReference type="CDD" id="cd01948">
    <property type="entry name" value="EAL"/>
    <property type="match status" value="1"/>
</dbReference>
<dbReference type="RefSeq" id="WP_164656024.1">
    <property type="nucleotide sequence ID" value="NZ_JAAIJR010000136.1"/>
</dbReference>
<dbReference type="InterPro" id="IPR029787">
    <property type="entry name" value="Nucleotide_cyclase"/>
</dbReference>
<reference evidence="9 10" key="2">
    <citation type="submission" date="2020-02" db="EMBL/GenBank/DDBJ databases">
        <title>Genome sequences of Thiorhodococcus mannitoliphagus and Thiorhodococcus minor, purple sulfur photosynthetic bacteria in the gammaproteobacterial family, Chromatiaceae.</title>
        <authorList>
            <person name="Aviles F.A."/>
            <person name="Meyer T.E."/>
            <person name="Kyndt J.A."/>
        </authorList>
    </citation>
    <scope>NUCLEOTIDE SEQUENCE [LARGE SCALE GENOMIC DNA]</scope>
    <source>
        <strain evidence="9 10">DSM 18266</strain>
    </source>
</reference>
<dbReference type="InterPro" id="IPR001610">
    <property type="entry name" value="PAC"/>
</dbReference>
<evidence type="ECO:0000259" key="8">
    <source>
        <dbReference type="PROSITE" id="PS50887"/>
    </source>
</evidence>
<dbReference type="GO" id="GO:0071111">
    <property type="term" value="F:cyclic-guanylate-specific phosphodiesterase activity"/>
    <property type="evidence" value="ECO:0007669"/>
    <property type="project" value="UniProtKB-EC"/>
</dbReference>
<dbReference type="InterPro" id="IPR001633">
    <property type="entry name" value="EAL_dom"/>
</dbReference>
<evidence type="ECO:0000256" key="4">
    <source>
        <dbReference type="ARBA" id="ARBA00051114"/>
    </source>
</evidence>
<dbReference type="InterPro" id="IPR052155">
    <property type="entry name" value="Biofilm_reg_signaling"/>
</dbReference>
<evidence type="ECO:0000256" key="2">
    <source>
        <dbReference type="ARBA" id="ARBA00012282"/>
    </source>
</evidence>
<feature type="domain" description="EAL" evidence="7">
    <location>
        <begin position="567"/>
        <end position="820"/>
    </location>
</feature>
<dbReference type="InterPro" id="IPR000700">
    <property type="entry name" value="PAS-assoc_C"/>
</dbReference>
<dbReference type="Pfam" id="PF00563">
    <property type="entry name" value="EAL"/>
    <property type="match status" value="1"/>
</dbReference>
<evidence type="ECO:0000256" key="3">
    <source>
        <dbReference type="ARBA" id="ARBA00022636"/>
    </source>
</evidence>
<evidence type="ECO:0000259" key="6">
    <source>
        <dbReference type="PROSITE" id="PS50113"/>
    </source>
</evidence>
<dbReference type="PROSITE" id="PS50112">
    <property type="entry name" value="PAS"/>
    <property type="match status" value="2"/>
</dbReference>
<dbReference type="PANTHER" id="PTHR44757:SF2">
    <property type="entry name" value="BIOFILM ARCHITECTURE MAINTENANCE PROTEIN MBAA"/>
    <property type="match status" value="1"/>
</dbReference>
<sequence>MSRIRKASTQDATSDDAGIAGCIDLWKVLIEGLIEAVWLVDSLELRIVAANSVAEDLLGMSREDFVGRPVIDLAFTPEDVFFWEDVAAGRADSLLSETLLRRHDNSMVTVLRRVSRMQCSNGVSFYLVGIANQSERRAVEAELEKLVAELRATLESTADGILVTDLDGTIRGFNQRFAEIWNLPETLLTERNDAGIYAWLANEVLDAGEYAARIRAICQDPLLEASDVLMLRGGKVLERMTLPQYARGHPIGRVYSFRDITQQLADEKGLKLAAQVFEASLDAIFVTDAAFRIEAVNPACERMTGCRSSELSGQTLTQSLHRWLGDHPQREIEETLARDGFWQGEILQRKKDGASFPCLVSLVRVLDAEGAPFHYVGFVKDLTEAEAARQRIEQLAYTDALTGLPNRIRLTERIEFAIGLARRERGTFAVLFIDIDRFKQINDSLGHIFGDRVLIEVAQRIKRCLRQVDTTARLGGDEFVLLLHQTDGFGAEQTARRLLEAMAQPFEIDEMKFSLTASIGIALYPEDGETLDDLIKNADSAMYHVKERGRGDFRFYQRQMNVGLLTRMKIDHAMREALNRNRFRLAYQPQVDLRTGLMIGAEALLRWKDETLGELSPAQFIPIAEETGFIVALGDWVLREAIDQAEQWHAQGIALTMSVNVSAVQFQQANFIESVSQILSSSSLPPGRLELELTESILIQNVDDTLSRLDALVGLGVRLAIDDFGTGYSSLAYLKRFPIHRLKIDRSFVRDIPDDDSDAAIATAVINLARALNLRVIAEGVENDTQRQFLLDAGCDEFQGFLCAPALEPPHFLDLWQEIGLADEPAR</sequence>
<keyword evidence="3" id="KW-0973">c-di-GMP</keyword>
<comment type="cofactor">
    <cofactor evidence="1">
        <name>Mg(2+)</name>
        <dbReference type="ChEBI" id="CHEBI:18420"/>
    </cofactor>
</comment>
<dbReference type="SMART" id="SM00052">
    <property type="entry name" value="EAL"/>
    <property type="match status" value="1"/>
</dbReference>
<comment type="catalytic activity">
    <reaction evidence="4">
        <text>3',3'-c-di-GMP + H2O = 5'-phosphoguanylyl(3'-&gt;5')guanosine + H(+)</text>
        <dbReference type="Rhea" id="RHEA:24902"/>
        <dbReference type="ChEBI" id="CHEBI:15377"/>
        <dbReference type="ChEBI" id="CHEBI:15378"/>
        <dbReference type="ChEBI" id="CHEBI:58754"/>
        <dbReference type="ChEBI" id="CHEBI:58805"/>
        <dbReference type="EC" id="3.1.4.52"/>
    </reaction>
    <physiologicalReaction direction="left-to-right" evidence="4">
        <dbReference type="Rhea" id="RHEA:24903"/>
    </physiologicalReaction>
</comment>
<reference evidence="10" key="1">
    <citation type="journal article" date="2020" name="Microbiol. Resour. Announc.">
        <title>Draft Genome Sequences of Thiorhodococcus mannitoliphagus and Thiorhodococcus minor, Purple Sulfur Photosynthetic Bacteria in the Gammaproteobacterial Family Chromatiaceae.</title>
        <authorList>
            <person name="Aviles F.A."/>
            <person name="Meyer T.E."/>
            <person name="Kyndt J.A."/>
        </authorList>
    </citation>
    <scope>NUCLEOTIDE SEQUENCE [LARGE SCALE GENOMIC DNA]</scope>
    <source>
        <strain evidence="10">DSM 18266</strain>
    </source>
</reference>
<dbReference type="FunFam" id="3.30.70.270:FF:000001">
    <property type="entry name" value="Diguanylate cyclase domain protein"/>
    <property type="match status" value="1"/>
</dbReference>
<dbReference type="PROSITE" id="PS50883">
    <property type="entry name" value="EAL"/>
    <property type="match status" value="1"/>
</dbReference>
<evidence type="ECO:0000259" key="7">
    <source>
        <dbReference type="PROSITE" id="PS50883"/>
    </source>
</evidence>
<dbReference type="Proteomes" id="UP000471640">
    <property type="component" value="Unassembled WGS sequence"/>
</dbReference>
<dbReference type="CDD" id="cd01949">
    <property type="entry name" value="GGDEF"/>
    <property type="match status" value="1"/>
</dbReference>
<organism evidence="9 10">
    <name type="scientific">Thiorhodococcus mannitoliphagus</name>
    <dbReference type="NCBI Taxonomy" id="329406"/>
    <lineage>
        <taxon>Bacteria</taxon>
        <taxon>Pseudomonadati</taxon>
        <taxon>Pseudomonadota</taxon>
        <taxon>Gammaproteobacteria</taxon>
        <taxon>Chromatiales</taxon>
        <taxon>Chromatiaceae</taxon>
        <taxon>Thiorhodococcus</taxon>
    </lineage>
</organism>
<evidence type="ECO:0000259" key="5">
    <source>
        <dbReference type="PROSITE" id="PS50112"/>
    </source>
</evidence>
<dbReference type="AlphaFoldDB" id="A0A6P1E0Y7"/>
<feature type="domain" description="PAS" evidence="5">
    <location>
        <begin position="29"/>
        <end position="79"/>
    </location>
</feature>
<dbReference type="FunFam" id="3.20.20.450:FF:000001">
    <property type="entry name" value="Cyclic di-GMP phosphodiesterase yahA"/>
    <property type="match status" value="1"/>
</dbReference>
<dbReference type="PROSITE" id="PS50113">
    <property type="entry name" value="PAC"/>
    <property type="match status" value="1"/>
</dbReference>
<proteinExistence type="predicted"/>
<gene>
    <name evidence="9" type="ORF">G3480_21800</name>
</gene>
<evidence type="ECO:0000313" key="9">
    <source>
        <dbReference type="EMBL" id="NEX22903.1"/>
    </source>
</evidence>
<dbReference type="Gene3D" id="3.30.70.270">
    <property type="match status" value="1"/>
</dbReference>
<name>A0A6P1E0Y7_9GAMM</name>
<dbReference type="SMART" id="SM00091">
    <property type="entry name" value="PAS"/>
    <property type="match status" value="3"/>
</dbReference>
<dbReference type="SMART" id="SM00086">
    <property type="entry name" value="PAC"/>
    <property type="match status" value="1"/>
</dbReference>